<accession>A0A975Y018</accession>
<dbReference type="Proteomes" id="UP000683575">
    <property type="component" value="Chromosome"/>
</dbReference>
<dbReference type="RefSeq" id="WP_216939527.1">
    <property type="nucleotide sequence ID" value="NZ_CP077062.1"/>
</dbReference>
<dbReference type="PANTHER" id="PTHR35801:SF1">
    <property type="entry name" value="PHOSPHOSERINE PHOSPHATASE RSBX"/>
    <property type="match status" value="1"/>
</dbReference>
<proteinExistence type="predicted"/>
<dbReference type="AlphaFoldDB" id="A0A975Y018"/>
<name>A0A975Y018_9ACTN</name>
<dbReference type="Pfam" id="PF07228">
    <property type="entry name" value="SpoIIE"/>
    <property type="match status" value="1"/>
</dbReference>
<dbReference type="InterPro" id="IPR003594">
    <property type="entry name" value="HATPase_dom"/>
</dbReference>
<dbReference type="InterPro" id="IPR039248">
    <property type="entry name" value="Ptase_RsbX"/>
</dbReference>
<keyword evidence="3" id="KW-1185">Reference proteome</keyword>
<sequence>MTDPDRPGELRAEDVAWVRVEDESSPGALRRRAVELAERVGLDEQRTGEIAIVVTELATNLTKYAQQGVMVLRLLRRDTLGGVEIVALDRGPGMRDARSLFVDGTSTSGTLGIGLGAVRRLANAYDVYSLPGQGTVLTATFWPAGVDADEPAAGMTRPIEGETECGDAYQVRRTGRGLLLLVNDGLGHGPLAARASAEALRAFRESEQESPLALLRELHTRMSGTRGAATAIGHLDVAAGRLTYAGIGNIAGRVVGAGRPQGLVSMPGIVGQNIRNARETVYDLAPDSWVVMHSDGLTDKWDVGDYPGLLACSPLVVGATLLRDAAVRRDDAGVLVCRAGAR</sequence>
<dbReference type="CDD" id="cd16934">
    <property type="entry name" value="HATPase_RsbT-like"/>
    <property type="match status" value="1"/>
</dbReference>
<dbReference type="SMART" id="SM00331">
    <property type="entry name" value="PP2C_SIG"/>
    <property type="match status" value="1"/>
</dbReference>
<organism evidence="2 3">
    <name type="scientific">Nocardioides panacis</name>
    <dbReference type="NCBI Taxonomy" id="2849501"/>
    <lineage>
        <taxon>Bacteria</taxon>
        <taxon>Bacillati</taxon>
        <taxon>Actinomycetota</taxon>
        <taxon>Actinomycetes</taxon>
        <taxon>Propionibacteriales</taxon>
        <taxon>Nocardioidaceae</taxon>
        <taxon>Nocardioides</taxon>
    </lineage>
</organism>
<dbReference type="Pfam" id="PF13581">
    <property type="entry name" value="HATPase_c_2"/>
    <property type="match status" value="1"/>
</dbReference>
<dbReference type="EMBL" id="CP077062">
    <property type="protein sequence ID" value="QWZ08017.1"/>
    <property type="molecule type" value="Genomic_DNA"/>
</dbReference>
<evidence type="ECO:0000259" key="1">
    <source>
        <dbReference type="SMART" id="SM00331"/>
    </source>
</evidence>
<evidence type="ECO:0000313" key="3">
    <source>
        <dbReference type="Proteomes" id="UP000683575"/>
    </source>
</evidence>
<dbReference type="InterPro" id="IPR001932">
    <property type="entry name" value="PPM-type_phosphatase-like_dom"/>
</dbReference>
<reference evidence="2" key="1">
    <citation type="submission" date="2021-06" db="EMBL/GenBank/DDBJ databases">
        <title>Complete genome sequence of Nocardioides sp. G188.</title>
        <authorList>
            <person name="Im W.-T."/>
        </authorList>
    </citation>
    <scope>NUCLEOTIDE SEQUENCE</scope>
    <source>
        <strain evidence="2">G188</strain>
    </source>
</reference>
<evidence type="ECO:0000313" key="2">
    <source>
        <dbReference type="EMBL" id="QWZ08017.1"/>
    </source>
</evidence>
<dbReference type="PANTHER" id="PTHR35801">
    <property type="entry name" value="PHOSPHOSERINE PHOSPHATASE RSBX"/>
    <property type="match status" value="1"/>
</dbReference>
<protein>
    <submittedName>
        <fullName evidence="2">SpoIIE family protein phosphatase</fullName>
    </submittedName>
</protein>
<gene>
    <name evidence="2" type="ORF">KRR39_22145</name>
</gene>
<dbReference type="KEGG" id="nps:KRR39_22145"/>
<feature type="domain" description="PPM-type phosphatase" evidence="1">
    <location>
        <begin position="150"/>
        <end position="339"/>
    </location>
</feature>